<comment type="miscellaneous">
    <text evidence="20">The Rieske protein is a high potential 2Fe-2S protein.</text>
</comment>
<dbReference type="NCBIfam" id="TIGR01416">
    <property type="entry name" value="Rieske_proteo"/>
    <property type="match status" value="1"/>
</dbReference>
<feature type="domain" description="Rieske" evidence="22">
    <location>
        <begin position="82"/>
        <end position="187"/>
    </location>
</feature>
<organism evidence="23 24">
    <name type="scientific">SAR86 cluster bacterium BACL1 MAG-120920-bin57</name>
    <dbReference type="NCBI Taxonomy" id="1655571"/>
    <lineage>
        <taxon>Bacteria</taxon>
        <taxon>Pseudomonadati</taxon>
        <taxon>Pseudomonadota</taxon>
        <taxon>Gammaproteobacteria</taxon>
        <taxon>SAR86 cluster</taxon>
    </lineage>
</organism>
<evidence type="ECO:0000256" key="10">
    <source>
        <dbReference type="ARBA" id="ARBA00022714"/>
    </source>
</evidence>
<dbReference type="Proteomes" id="UP000050874">
    <property type="component" value="Unassembled WGS sequence"/>
</dbReference>
<dbReference type="InterPro" id="IPR005805">
    <property type="entry name" value="Rieske_Fe-S_prot_C"/>
</dbReference>
<evidence type="ECO:0000256" key="9">
    <source>
        <dbReference type="ARBA" id="ARBA00022692"/>
    </source>
</evidence>
<evidence type="ECO:0000256" key="7">
    <source>
        <dbReference type="ARBA" id="ARBA00022448"/>
    </source>
</evidence>
<comment type="subunit">
    <text evidence="4 21">The main subunits of complex b-c1 are: cytochrome b, cytochrome c1 and the Rieske protein.</text>
</comment>
<evidence type="ECO:0000256" key="19">
    <source>
        <dbReference type="ARBA" id="ARBA00029351"/>
    </source>
</evidence>
<dbReference type="PANTHER" id="PTHR10134">
    <property type="entry name" value="CYTOCHROME B-C1 COMPLEX SUBUNIT RIESKE, MITOCHONDRIAL"/>
    <property type="match status" value="1"/>
</dbReference>
<evidence type="ECO:0000256" key="8">
    <source>
        <dbReference type="ARBA" id="ARBA00022475"/>
    </source>
</evidence>
<keyword evidence="13 20" id="KW-0249">Electron transport</keyword>
<keyword evidence="11" id="KW-0479">Metal-binding</keyword>
<evidence type="ECO:0000256" key="18">
    <source>
        <dbReference type="ARBA" id="ARBA00023157"/>
    </source>
</evidence>
<evidence type="ECO:0000313" key="23">
    <source>
        <dbReference type="EMBL" id="KRO40500.1"/>
    </source>
</evidence>
<dbReference type="GO" id="GO:0051537">
    <property type="term" value="F:2 iron, 2 sulfur cluster binding"/>
    <property type="evidence" value="ECO:0007669"/>
    <property type="project" value="UniProtKB-KW"/>
</dbReference>
<keyword evidence="18" id="KW-1015">Disulfide bond</keyword>
<evidence type="ECO:0000256" key="3">
    <source>
        <dbReference type="ARBA" id="ARBA00010651"/>
    </source>
</evidence>
<dbReference type="EMBL" id="LIAV01000103">
    <property type="protein sequence ID" value="KRO40500.1"/>
    <property type="molecule type" value="Genomic_DNA"/>
</dbReference>
<comment type="cofactor">
    <cofactor evidence="20">
        <name>[2Fe-2S] cluster</name>
        <dbReference type="ChEBI" id="CHEBI:190135"/>
    </cofactor>
    <text evidence="20">Binds 1 [2Fe-2S] cluster per subunit.</text>
</comment>
<dbReference type="Pfam" id="PF00355">
    <property type="entry name" value="Rieske"/>
    <property type="match status" value="1"/>
</dbReference>
<dbReference type="PRINTS" id="PR00162">
    <property type="entry name" value="RIESKE"/>
</dbReference>
<sequence>MEEKLNTRRKVLIGMTAAVGAAGVPFAAVPFLSAWNPSAKAKAVGAPVKVDISKIQVGQKIQVAWRKQPVFVIRHSPEALENLSKIEEKLDDPRSINVDEPYRDINPTRSTSKEFTVIAGVCTHLGCSPKYYPEMEPQPWDEAWIGGFFCPCHGSMFDIVGRVFKAVPAPTNLKVPPHNFKGNILTIGEDQEII</sequence>
<evidence type="ECO:0000256" key="1">
    <source>
        <dbReference type="ARBA" id="ARBA00002444"/>
    </source>
</evidence>
<dbReference type="AlphaFoldDB" id="A0A0R2PR88"/>
<dbReference type="PROSITE" id="PS51296">
    <property type="entry name" value="RIESKE"/>
    <property type="match status" value="1"/>
</dbReference>
<comment type="function">
    <text evidence="1">Component of the ubiquinol-cytochrome c reductase complex (complex III or cytochrome b-c1 complex), which is a respiratory chain that generates an electrochemical potential coupled to ATP synthesis.</text>
</comment>
<evidence type="ECO:0000256" key="5">
    <source>
        <dbReference type="ARBA" id="ARBA00012951"/>
    </source>
</evidence>
<keyword evidence="17 20" id="KW-0472">Membrane</keyword>
<keyword evidence="16" id="KW-0411">Iron-sulfur</keyword>
<keyword evidence="14 20" id="KW-1133">Transmembrane helix</keyword>
<evidence type="ECO:0000256" key="21">
    <source>
        <dbReference type="RuleBase" id="RU004497"/>
    </source>
</evidence>
<evidence type="ECO:0000256" key="4">
    <source>
        <dbReference type="ARBA" id="ARBA00011649"/>
    </source>
</evidence>
<dbReference type="PROSITE" id="PS51318">
    <property type="entry name" value="TAT"/>
    <property type="match status" value="1"/>
</dbReference>
<keyword evidence="7 20" id="KW-0813">Transport</keyword>
<comment type="subcellular location">
    <subcellularLocation>
        <location evidence="2">Cell membrane</location>
        <topology evidence="2">Single-pass membrane protein</topology>
    </subcellularLocation>
</comment>
<dbReference type="GO" id="GO:0046872">
    <property type="term" value="F:metal ion binding"/>
    <property type="evidence" value="ECO:0007669"/>
    <property type="project" value="UniProtKB-KW"/>
</dbReference>
<dbReference type="Gene3D" id="2.102.10.10">
    <property type="entry name" value="Rieske [2Fe-2S] iron-sulphur domain"/>
    <property type="match status" value="1"/>
</dbReference>
<dbReference type="InterPro" id="IPR006317">
    <property type="entry name" value="Ubiquinol_cyt_c_Rdtase_Fe-S-su"/>
</dbReference>
<name>A0A0R2PR88_9GAMM</name>
<dbReference type="GO" id="GO:0008121">
    <property type="term" value="F:quinol-cytochrome-c reductase activity"/>
    <property type="evidence" value="ECO:0007669"/>
    <property type="project" value="UniProtKB-EC"/>
</dbReference>
<comment type="similarity">
    <text evidence="3">Belongs to the Rieske iron-sulfur protein family.</text>
</comment>
<dbReference type="Pfam" id="PF10399">
    <property type="entry name" value="UCR_Fe-S_N"/>
    <property type="match status" value="1"/>
</dbReference>
<keyword evidence="9 20" id="KW-0812">Transmembrane</keyword>
<dbReference type="InterPro" id="IPR019470">
    <property type="entry name" value="Ubiq_cytC_Rdtase_Fe-S_su_TAT"/>
</dbReference>
<dbReference type="SUPFAM" id="SSF50022">
    <property type="entry name" value="ISP domain"/>
    <property type="match status" value="1"/>
</dbReference>
<dbReference type="EC" id="7.1.1.8" evidence="5 20"/>
<dbReference type="InterPro" id="IPR036922">
    <property type="entry name" value="Rieske_2Fe-2S_sf"/>
</dbReference>
<dbReference type="InterPro" id="IPR014349">
    <property type="entry name" value="Rieske_Fe-S_prot"/>
</dbReference>
<keyword evidence="12" id="KW-1278">Translocase</keyword>
<evidence type="ECO:0000256" key="12">
    <source>
        <dbReference type="ARBA" id="ARBA00022967"/>
    </source>
</evidence>
<dbReference type="InterPro" id="IPR017941">
    <property type="entry name" value="Rieske_2Fe-2S"/>
</dbReference>
<feature type="transmembrane region" description="Helical" evidence="20">
    <location>
        <begin position="12"/>
        <end position="35"/>
    </location>
</feature>
<keyword evidence="15" id="KW-0408">Iron</keyword>
<evidence type="ECO:0000256" key="20">
    <source>
        <dbReference type="RuleBase" id="RU004494"/>
    </source>
</evidence>
<dbReference type="InterPro" id="IPR006311">
    <property type="entry name" value="TAT_signal"/>
</dbReference>
<evidence type="ECO:0000256" key="17">
    <source>
        <dbReference type="ARBA" id="ARBA00023136"/>
    </source>
</evidence>
<protein>
    <recommendedName>
        <fullName evidence="6 20">Ubiquinol-cytochrome c reductase iron-sulfur subunit</fullName>
        <ecNumber evidence="5 20">7.1.1.8</ecNumber>
    </recommendedName>
</protein>
<evidence type="ECO:0000256" key="14">
    <source>
        <dbReference type="ARBA" id="ARBA00022989"/>
    </source>
</evidence>
<evidence type="ECO:0000256" key="11">
    <source>
        <dbReference type="ARBA" id="ARBA00022723"/>
    </source>
</evidence>
<comment type="catalytic activity">
    <reaction evidence="19 20">
        <text>a quinol + 2 Fe(III)-[cytochrome c](out) = a quinone + 2 Fe(II)-[cytochrome c](out) + 2 H(+)(out)</text>
        <dbReference type="Rhea" id="RHEA:11484"/>
        <dbReference type="Rhea" id="RHEA-COMP:10350"/>
        <dbReference type="Rhea" id="RHEA-COMP:14399"/>
        <dbReference type="ChEBI" id="CHEBI:15378"/>
        <dbReference type="ChEBI" id="CHEBI:24646"/>
        <dbReference type="ChEBI" id="CHEBI:29033"/>
        <dbReference type="ChEBI" id="CHEBI:29034"/>
        <dbReference type="ChEBI" id="CHEBI:132124"/>
        <dbReference type="EC" id="7.1.1.8"/>
    </reaction>
</comment>
<evidence type="ECO:0000256" key="15">
    <source>
        <dbReference type="ARBA" id="ARBA00023004"/>
    </source>
</evidence>
<dbReference type="CDD" id="cd03470">
    <property type="entry name" value="Rieske_cytochrome_bc1"/>
    <property type="match status" value="1"/>
</dbReference>
<keyword evidence="10" id="KW-0001">2Fe-2S</keyword>
<evidence type="ECO:0000256" key="13">
    <source>
        <dbReference type="ARBA" id="ARBA00022982"/>
    </source>
</evidence>
<dbReference type="GO" id="GO:0005886">
    <property type="term" value="C:plasma membrane"/>
    <property type="evidence" value="ECO:0007669"/>
    <property type="project" value="UniProtKB-SubCell"/>
</dbReference>
<proteinExistence type="inferred from homology"/>
<evidence type="ECO:0000256" key="2">
    <source>
        <dbReference type="ARBA" id="ARBA00004162"/>
    </source>
</evidence>
<reference evidence="24" key="1">
    <citation type="submission" date="2015-10" db="EMBL/GenBank/DDBJ databases">
        <title>Metagenome-Assembled Genomes uncover a global brackish microbiome.</title>
        <authorList>
            <person name="Hugerth L.W."/>
            <person name="Larsson J."/>
            <person name="Alneberg J."/>
            <person name="Lindh M.V."/>
            <person name="Legrand C."/>
            <person name="Pinhassi J."/>
            <person name="Andersson A."/>
        </authorList>
    </citation>
    <scope>NUCLEOTIDE SEQUENCE [LARGE SCALE GENOMIC DNA]</scope>
</reference>
<dbReference type="Gene3D" id="1.20.5.510">
    <property type="entry name" value="Single helix bin"/>
    <property type="match status" value="1"/>
</dbReference>
<accession>A0A0R2PR88</accession>
<evidence type="ECO:0000313" key="24">
    <source>
        <dbReference type="Proteomes" id="UP000050874"/>
    </source>
</evidence>
<keyword evidence="8" id="KW-1003">Cell membrane</keyword>
<evidence type="ECO:0000256" key="16">
    <source>
        <dbReference type="ARBA" id="ARBA00023014"/>
    </source>
</evidence>
<comment type="caution">
    <text evidence="23">The sequence shown here is derived from an EMBL/GenBank/DDBJ whole genome shotgun (WGS) entry which is preliminary data.</text>
</comment>
<gene>
    <name evidence="23" type="ORF">ABR63_07000</name>
</gene>
<evidence type="ECO:0000259" key="22">
    <source>
        <dbReference type="PROSITE" id="PS51296"/>
    </source>
</evidence>
<evidence type="ECO:0000256" key="6">
    <source>
        <dbReference type="ARBA" id="ARBA00019816"/>
    </source>
</evidence>